<comment type="subcellular location">
    <subcellularLocation>
        <location evidence="1">Cell envelope</location>
    </subcellularLocation>
</comment>
<evidence type="ECO:0000256" key="2">
    <source>
        <dbReference type="ARBA" id="ARBA00022748"/>
    </source>
</evidence>
<dbReference type="InterPro" id="IPR050553">
    <property type="entry name" value="Thioredoxin_ResA/DsbE_sf"/>
</dbReference>
<evidence type="ECO:0000313" key="5">
    <source>
        <dbReference type="EMBL" id="QEI05061.1"/>
    </source>
</evidence>
<dbReference type="Gene3D" id="3.40.30.10">
    <property type="entry name" value="Glutaredoxin"/>
    <property type="match status" value="1"/>
</dbReference>
<dbReference type="InterPro" id="IPR017937">
    <property type="entry name" value="Thioredoxin_CS"/>
</dbReference>
<dbReference type="Pfam" id="PF08534">
    <property type="entry name" value="Redoxin"/>
    <property type="match status" value="1"/>
</dbReference>
<feature type="domain" description="Thioredoxin" evidence="4">
    <location>
        <begin position="33"/>
        <end position="173"/>
    </location>
</feature>
<dbReference type="PROSITE" id="PS00194">
    <property type="entry name" value="THIOREDOXIN_1"/>
    <property type="match status" value="1"/>
</dbReference>
<dbReference type="GO" id="GO:0017004">
    <property type="term" value="P:cytochrome complex assembly"/>
    <property type="evidence" value="ECO:0007669"/>
    <property type="project" value="UniProtKB-KW"/>
</dbReference>
<dbReference type="PANTHER" id="PTHR42852">
    <property type="entry name" value="THIOL:DISULFIDE INTERCHANGE PROTEIN DSBE"/>
    <property type="match status" value="1"/>
</dbReference>
<dbReference type="OrthoDB" id="9811352at2"/>
<dbReference type="Proteomes" id="UP000325161">
    <property type="component" value="Chromosome"/>
</dbReference>
<dbReference type="PROSITE" id="PS51352">
    <property type="entry name" value="THIOREDOXIN_2"/>
    <property type="match status" value="1"/>
</dbReference>
<dbReference type="InterPro" id="IPR013766">
    <property type="entry name" value="Thioredoxin_domain"/>
</dbReference>
<dbReference type="EMBL" id="CP043046">
    <property type="protein sequence ID" value="QEI05061.1"/>
    <property type="molecule type" value="Genomic_DNA"/>
</dbReference>
<dbReference type="PANTHER" id="PTHR42852:SF13">
    <property type="entry name" value="PROTEIN DIPZ"/>
    <property type="match status" value="1"/>
</dbReference>
<evidence type="ECO:0000313" key="6">
    <source>
        <dbReference type="Proteomes" id="UP000325161"/>
    </source>
</evidence>
<dbReference type="GO" id="GO:0030313">
    <property type="term" value="C:cell envelope"/>
    <property type="evidence" value="ECO:0007669"/>
    <property type="project" value="UniProtKB-SubCell"/>
</dbReference>
<keyword evidence="6" id="KW-1185">Reference proteome</keyword>
<dbReference type="CDD" id="cd02966">
    <property type="entry name" value="TlpA_like_family"/>
    <property type="match status" value="1"/>
</dbReference>
<evidence type="ECO:0000256" key="1">
    <source>
        <dbReference type="ARBA" id="ARBA00004196"/>
    </source>
</evidence>
<sequence>MKRRSLLIYGATGLAAAGAGGLIAWRRQGGGGDPAVRLMFDQTMAAPDGTPASMATWRGKVMVVNFWATWCPPCVDEMPDLDRLQTQFGTRAQIVGIGIDSAKNINEFTKKVPVSYPLLVAGVTGSELSRELGNTTGGLPFTVLIDANGRVIERISGRIKPEAILASVNAVTA</sequence>
<proteinExistence type="predicted"/>
<evidence type="ECO:0000259" key="4">
    <source>
        <dbReference type="PROSITE" id="PS51352"/>
    </source>
</evidence>
<evidence type="ECO:0000256" key="3">
    <source>
        <dbReference type="ARBA" id="ARBA00023284"/>
    </source>
</evidence>
<gene>
    <name evidence="5" type="ORF">FXN63_03825</name>
</gene>
<accession>A0A5C0AWG9</accession>
<reference evidence="5 6" key="1">
    <citation type="submission" date="2019-08" db="EMBL/GenBank/DDBJ databases">
        <title>Amphibian skin-associated Pigmentiphaga: genome sequence and occurrence across geography and hosts.</title>
        <authorList>
            <person name="Bletz M.C."/>
            <person name="Bunk B."/>
            <person name="Sproeer C."/>
            <person name="Biwer P."/>
            <person name="Reiter S."/>
            <person name="Rabemananjara F.C.E."/>
            <person name="Schulz S."/>
            <person name="Overmann J."/>
            <person name="Vences M."/>
        </authorList>
    </citation>
    <scope>NUCLEOTIDE SEQUENCE [LARGE SCALE GENOMIC DNA]</scope>
    <source>
        <strain evidence="5 6">Mada1488</strain>
    </source>
</reference>
<dbReference type="GO" id="GO:0015036">
    <property type="term" value="F:disulfide oxidoreductase activity"/>
    <property type="evidence" value="ECO:0007669"/>
    <property type="project" value="UniProtKB-ARBA"/>
</dbReference>
<dbReference type="RefSeq" id="WP_148812998.1">
    <property type="nucleotide sequence ID" value="NZ_CP043046.1"/>
</dbReference>
<protein>
    <submittedName>
        <fullName evidence="5">TlpA family protein disulfide reductase</fullName>
    </submittedName>
</protein>
<dbReference type="InterPro" id="IPR036249">
    <property type="entry name" value="Thioredoxin-like_sf"/>
</dbReference>
<keyword evidence="3" id="KW-0676">Redox-active center</keyword>
<dbReference type="SUPFAM" id="SSF52833">
    <property type="entry name" value="Thioredoxin-like"/>
    <property type="match status" value="1"/>
</dbReference>
<keyword evidence="2" id="KW-0201">Cytochrome c-type biogenesis</keyword>
<dbReference type="InterPro" id="IPR013740">
    <property type="entry name" value="Redoxin"/>
</dbReference>
<dbReference type="KEGG" id="pacr:FXN63_03825"/>
<dbReference type="AlphaFoldDB" id="A0A5C0AWG9"/>
<name>A0A5C0AWG9_9BURK</name>
<organism evidence="5 6">
    <name type="scientific">Pigmentiphaga aceris</name>
    <dbReference type="NCBI Taxonomy" id="1940612"/>
    <lineage>
        <taxon>Bacteria</taxon>
        <taxon>Pseudomonadati</taxon>
        <taxon>Pseudomonadota</taxon>
        <taxon>Betaproteobacteria</taxon>
        <taxon>Burkholderiales</taxon>
        <taxon>Alcaligenaceae</taxon>
        <taxon>Pigmentiphaga</taxon>
    </lineage>
</organism>